<dbReference type="RefSeq" id="WP_208859079.1">
    <property type="nucleotide sequence ID" value="NZ_FNHS01000010.1"/>
</dbReference>
<keyword evidence="1" id="KW-1133">Transmembrane helix</keyword>
<keyword evidence="3" id="KW-1185">Reference proteome</keyword>
<keyword evidence="1" id="KW-0812">Transmembrane</keyword>
<name>A0A1H0DKE4_9HYPH</name>
<evidence type="ECO:0000313" key="2">
    <source>
        <dbReference type="EMBL" id="SDN70528.1"/>
    </source>
</evidence>
<feature type="transmembrane region" description="Helical" evidence="1">
    <location>
        <begin position="577"/>
        <end position="601"/>
    </location>
</feature>
<dbReference type="AlphaFoldDB" id="A0A1H0DKE4"/>
<reference evidence="3" key="1">
    <citation type="submission" date="2016-10" db="EMBL/GenBank/DDBJ databases">
        <authorList>
            <person name="Varghese N."/>
            <person name="Submissions S."/>
        </authorList>
    </citation>
    <scope>NUCLEOTIDE SEQUENCE [LARGE SCALE GENOMIC DNA]</scope>
    <source>
        <strain evidence="3">BL47</strain>
    </source>
</reference>
<proteinExistence type="predicted"/>
<accession>A0A1H0DKE4</accession>
<keyword evidence="1" id="KW-0472">Membrane</keyword>
<organism evidence="2 3">
    <name type="scientific">Methylobacterium phyllostachyos</name>
    <dbReference type="NCBI Taxonomy" id="582672"/>
    <lineage>
        <taxon>Bacteria</taxon>
        <taxon>Pseudomonadati</taxon>
        <taxon>Pseudomonadota</taxon>
        <taxon>Alphaproteobacteria</taxon>
        <taxon>Hyphomicrobiales</taxon>
        <taxon>Methylobacteriaceae</taxon>
        <taxon>Methylobacterium</taxon>
    </lineage>
</organism>
<feature type="transmembrane region" description="Helical" evidence="1">
    <location>
        <begin position="266"/>
        <end position="291"/>
    </location>
</feature>
<evidence type="ECO:0000313" key="3">
    <source>
        <dbReference type="Proteomes" id="UP000198704"/>
    </source>
</evidence>
<evidence type="ECO:0000256" key="1">
    <source>
        <dbReference type="SAM" id="Phobius"/>
    </source>
</evidence>
<dbReference type="STRING" id="582672.SAMN05216360_110199"/>
<protein>
    <submittedName>
        <fullName evidence="2">Uncharacterized protein</fullName>
    </submittedName>
</protein>
<gene>
    <name evidence="2" type="ORF">SAMN05216360_110199</name>
</gene>
<sequence>MPHALSTALAAVPPLAVRVAGARVILTGPVAGQLGREPNLSTFLHRCLRLDRLERVCFDLAAARIELRFGAAIAAGAGLRDLARVMRDAEPRAALRSSAFTRHVGERVWDEPVTLWRSGRLLSTWRLQHLGGDRIRLSHGLLRDPAALAFVAAYLDRSGAVTAIDGSSARIGFLDIRCDPGDPHGLLRLVTEAEAIESVLRRRADAPFTNPEGRGLLLNANLALAVGAAAFPPLLPASAVILAVASWPAARQAWGQLRQRRADVTTVLTILSALALLNGDHIPAALMLWLFRAWDRLTRATLRRTELRLFERLAATTQDPHAKDPRTLHGAAEAAVSIFATEPRSRAATAFANASTPLMLCVGASALFTGGTPLAQAVLRPDFFSPVLVHRRIAAAELALHLAEQGIVVRDFGALLAIREADEILLDDSVAWDASSLTSGTFGSRMAALGLRETVLFRSGREDDAQDAASRLGATRHFVRSAVHTPASYLAQQRFLGHRIIHVHAVHGADPHARSDVPVAVGPAVLAAGATAPIGLAAPDLERLCAIVERVRATQGEETAVKRMTVAVNAALIGACVYAGLSATGVVVIGTAATAGLWLGLEGRLGRTARRHPGLREVQAHAAPVPGQGALGAAA</sequence>
<dbReference type="EMBL" id="FNHS01000010">
    <property type="protein sequence ID" value="SDN70528.1"/>
    <property type="molecule type" value="Genomic_DNA"/>
</dbReference>
<dbReference type="Proteomes" id="UP000198704">
    <property type="component" value="Unassembled WGS sequence"/>
</dbReference>
<feature type="transmembrane region" description="Helical" evidence="1">
    <location>
        <begin position="222"/>
        <end position="245"/>
    </location>
</feature>